<evidence type="ECO:0000313" key="2">
    <source>
        <dbReference type="EMBL" id="MDB2293640.1"/>
    </source>
</evidence>
<organism evidence="2 3">
    <name type="scientific">Halorubrum ezzemoulense</name>
    <name type="common">Halorubrum chaoviator</name>
    <dbReference type="NCBI Taxonomy" id="337243"/>
    <lineage>
        <taxon>Archaea</taxon>
        <taxon>Methanobacteriati</taxon>
        <taxon>Methanobacteriota</taxon>
        <taxon>Stenosarchaea group</taxon>
        <taxon>Halobacteria</taxon>
        <taxon>Halobacteriales</taxon>
        <taxon>Haloferacaceae</taxon>
        <taxon>Halorubrum</taxon>
    </lineage>
</organism>
<protein>
    <submittedName>
        <fullName evidence="2">Uncharacterized protein</fullName>
    </submittedName>
</protein>
<comment type="caution">
    <text evidence="2">The sequence shown here is derived from an EMBL/GenBank/DDBJ whole genome shotgun (WGS) entry which is preliminary data.</text>
</comment>
<proteinExistence type="predicted"/>
<sequence length="340" mass="38033">MTRKYSFETKTINGQQFVIAEGRGQSSEPIRVRADWIESDDMEGKWEDLIKQIVQPENIDQIDIDEGHGGINRREAVEALAGAAVDGETIVSSEQQADVLVEYLADEDIVDIEGEELVLFRDPDEESLNSAALMNWAALMSAVIESIDEHLERVEDAKERFQETVDTLEVEQQDSEERLSKTAQRIQNLGPGQGVPDPDTLSDDDRQEYTQLKEHYLYLQDIEKAKSENFVENVSAGVDQIGMAIERLEAAREAYDMFHSNTRKAALKSSVFPEEALEFVDNAGSLINELAGQEESQADDVADDDFAEMIEENHGEVVQEQAAETENLAETAEEAAGFKR</sequence>
<accession>A0ABT4Z6D8</accession>
<dbReference type="RefSeq" id="WP_086216251.1">
    <property type="nucleotide sequence ID" value="NZ_JAQLTV010000020.1"/>
</dbReference>
<evidence type="ECO:0000256" key="1">
    <source>
        <dbReference type="SAM" id="MobiDB-lite"/>
    </source>
</evidence>
<feature type="compositionally biased region" description="Low complexity" evidence="1">
    <location>
        <begin position="319"/>
        <end position="330"/>
    </location>
</feature>
<dbReference type="Proteomes" id="UP001210528">
    <property type="component" value="Unassembled WGS sequence"/>
</dbReference>
<reference evidence="2 3" key="1">
    <citation type="submission" date="2023-01" db="EMBL/GenBank/DDBJ databases">
        <title>Halorubrum ezzemoulense from Santa Pola, Spain.</title>
        <authorList>
            <person name="Feng Y."/>
            <person name="Louyakis A.S."/>
            <person name="Gogarten J.P."/>
        </authorList>
    </citation>
    <scope>NUCLEOTIDE SEQUENCE [LARGE SCALE GENOMIC DNA]</scope>
    <source>
        <strain evidence="2 3">AMM015</strain>
    </source>
</reference>
<feature type="region of interest" description="Disordered" evidence="1">
    <location>
        <begin position="168"/>
        <end position="204"/>
    </location>
</feature>
<name>A0ABT4Z6D8_HALEZ</name>
<feature type="region of interest" description="Disordered" evidence="1">
    <location>
        <begin position="318"/>
        <end position="340"/>
    </location>
</feature>
<keyword evidence="3" id="KW-1185">Reference proteome</keyword>
<gene>
    <name evidence="2" type="ORF">PM085_15385</name>
</gene>
<evidence type="ECO:0000313" key="3">
    <source>
        <dbReference type="Proteomes" id="UP001210528"/>
    </source>
</evidence>
<dbReference type="EMBL" id="JAQLUK010000025">
    <property type="protein sequence ID" value="MDB2293640.1"/>
    <property type="molecule type" value="Genomic_DNA"/>
</dbReference>